<organism evidence="3 4">
    <name type="scientific">Tilletia horrida</name>
    <dbReference type="NCBI Taxonomy" id="155126"/>
    <lineage>
        <taxon>Eukaryota</taxon>
        <taxon>Fungi</taxon>
        <taxon>Dikarya</taxon>
        <taxon>Basidiomycota</taxon>
        <taxon>Ustilaginomycotina</taxon>
        <taxon>Exobasidiomycetes</taxon>
        <taxon>Tilletiales</taxon>
        <taxon>Tilletiaceae</taxon>
        <taxon>Tilletia</taxon>
    </lineage>
</organism>
<evidence type="ECO:0000313" key="3">
    <source>
        <dbReference type="EMBL" id="KAK0547867.1"/>
    </source>
</evidence>
<dbReference type="AlphaFoldDB" id="A0AAN6GLT5"/>
<evidence type="ECO:0000256" key="1">
    <source>
        <dbReference type="SAM" id="MobiDB-lite"/>
    </source>
</evidence>
<feature type="compositionally biased region" description="Basic and acidic residues" evidence="1">
    <location>
        <begin position="29"/>
        <end position="60"/>
    </location>
</feature>
<dbReference type="EMBL" id="JAPDMZ010000150">
    <property type="protein sequence ID" value="KAK0547867.1"/>
    <property type="molecule type" value="Genomic_DNA"/>
</dbReference>
<name>A0AAN6GLT5_9BASI</name>
<feature type="compositionally biased region" description="Polar residues" evidence="1">
    <location>
        <begin position="81"/>
        <end position="109"/>
    </location>
</feature>
<proteinExistence type="predicted"/>
<sequence length="115" mass="13202">MKLKTVVAVALTVAVVDGIADARKKKQKQERDRERAERQWARDQAAQREYDRQRAAVDRERRRRLSTSSAAGSYMMPTYYDPSQSQVGLQRRFTVSSQNERYGSGSVSSRESHGY</sequence>
<comment type="caution">
    <text evidence="3">The sequence shown here is derived from an EMBL/GenBank/DDBJ whole genome shotgun (WGS) entry which is preliminary data.</text>
</comment>
<reference evidence="3" key="1">
    <citation type="journal article" date="2023" name="PhytoFront">
        <title>Draft Genome Resources of Seven Strains of Tilletia horrida, Causal Agent of Kernel Smut of Rice.</title>
        <authorList>
            <person name="Khanal S."/>
            <person name="Antony Babu S."/>
            <person name="Zhou X.G."/>
        </authorList>
    </citation>
    <scope>NUCLEOTIDE SEQUENCE</scope>
    <source>
        <strain evidence="3">TX6</strain>
    </source>
</reference>
<evidence type="ECO:0000256" key="2">
    <source>
        <dbReference type="SAM" id="SignalP"/>
    </source>
</evidence>
<keyword evidence="4" id="KW-1185">Reference proteome</keyword>
<accession>A0AAN6GLT5</accession>
<keyword evidence="2" id="KW-0732">Signal</keyword>
<feature type="chain" id="PRO_5043035343" evidence="2">
    <location>
        <begin position="19"/>
        <end position="115"/>
    </location>
</feature>
<gene>
    <name evidence="3" type="ORF">OC846_004690</name>
</gene>
<dbReference type="Proteomes" id="UP001176517">
    <property type="component" value="Unassembled WGS sequence"/>
</dbReference>
<feature type="signal peptide" evidence="2">
    <location>
        <begin position="1"/>
        <end position="18"/>
    </location>
</feature>
<protein>
    <submittedName>
        <fullName evidence="3">Uncharacterized protein</fullName>
    </submittedName>
</protein>
<feature type="region of interest" description="Disordered" evidence="1">
    <location>
        <begin position="22"/>
        <end position="115"/>
    </location>
</feature>
<evidence type="ECO:0000313" key="4">
    <source>
        <dbReference type="Proteomes" id="UP001176517"/>
    </source>
</evidence>